<keyword evidence="4" id="KW-0378">Hydrolase</keyword>
<dbReference type="InterPro" id="IPR010222">
    <property type="entry name" value="RNA_helicase_HrpA"/>
</dbReference>
<dbReference type="SMART" id="SM00847">
    <property type="entry name" value="HA2"/>
    <property type="match status" value="1"/>
</dbReference>
<evidence type="ECO:0000256" key="2">
    <source>
        <dbReference type="ARBA" id="ARBA00012552"/>
    </source>
</evidence>
<dbReference type="InterPro" id="IPR011709">
    <property type="entry name" value="DEAD-box_helicase_OB_fold"/>
</dbReference>
<keyword evidence="5 11" id="KW-0347">Helicase</keyword>
<dbReference type="NCBIfam" id="NF008348">
    <property type="entry name" value="PRK11131.1"/>
    <property type="match status" value="1"/>
</dbReference>
<organism evidence="11 12">
    <name type="scientific">Actinocatenispora thailandica</name>
    <dbReference type="NCBI Taxonomy" id="227318"/>
    <lineage>
        <taxon>Bacteria</taxon>
        <taxon>Bacillati</taxon>
        <taxon>Actinomycetota</taxon>
        <taxon>Actinomycetes</taxon>
        <taxon>Micromonosporales</taxon>
        <taxon>Micromonosporaceae</taxon>
        <taxon>Actinocatenispora</taxon>
    </lineage>
</organism>
<dbReference type="Pfam" id="PF21010">
    <property type="entry name" value="HA2_C"/>
    <property type="match status" value="1"/>
</dbReference>
<dbReference type="Pfam" id="PF04408">
    <property type="entry name" value="WHD_HA2"/>
    <property type="match status" value="1"/>
</dbReference>
<evidence type="ECO:0000256" key="3">
    <source>
        <dbReference type="ARBA" id="ARBA00022741"/>
    </source>
</evidence>
<feature type="domain" description="Helicase ATP-binding" evidence="9">
    <location>
        <begin position="211"/>
        <end position="374"/>
    </location>
</feature>
<dbReference type="GO" id="GO:0016787">
    <property type="term" value="F:hydrolase activity"/>
    <property type="evidence" value="ECO:0007669"/>
    <property type="project" value="UniProtKB-KW"/>
</dbReference>
<dbReference type="SMART" id="SM00487">
    <property type="entry name" value="DEXDc"/>
    <property type="match status" value="1"/>
</dbReference>
<reference evidence="11 12" key="1">
    <citation type="submission" date="2020-08" db="EMBL/GenBank/DDBJ databases">
        <title>Whole genome shotgun sequence of Actinocatenispora thailandica NBRC 105041.</title>
        <authorList>
            <person name="Komaki H."/>
            <person name="Tamura T."/>
        </authorList>
    </citation>
    <scope>NUCLEOTIDE SEQUENCE [LARGE SCALE GENOMIC DNA]</scope>
    <source>
        <strain evidence="11 12">NBRC 105041</strain>
    </source>
</reference>
<dbReference type="NCBIfam" id="TIGR01967">
    <property type="entry name" value="DEAH_box_HrpA"/>
    <property type="match status" value="1"/>
</dbReference>
<dbReference type="CDD" id="cd18791">
    <property type="entry name" value="SF2_C_RHA"/>
    <property type="match status" value="1"/>
</dbReference>
<dbReference type="InterPro" id="IPR001650">
    <property type="entry name" value="Helicase_C-like"/>
</dbReference>
<dbReference type="EC" id="3.6.4.13" evidence="2"/>
<evidence type="ECO:0000313" key="11">
    <source>
        <dbReference type="EMBL" id="BCJ36589.1"/>
    </source>
</evidence>
<name>A0A7R7HYT1_9ACTN</name>
<evidence type="ECO:0000259" key="10">
    <source>
        <dbReference type="PROSITE" id="PS51194"/>
    </source>
</evidence>
<gene>
    <name evidence="11" type="ORF">Athai_40920</name>
</gene>
<dbReference type="Pfam" id="PF00271">
    <property type="entry name" value="Helicase_C"/>
    <property type="match status" value="1"/>
</dbReference>
<dbReference type="EMBL" id="AP023355">
    <property type="protein sequence ID" value="BCJ36589.1"/>
    <property type="molecule type" value="Genomic_DNA"/>
</dbReference>
<dbReference type="PANTHER" id="PTHR18934:SF99">
    <property type="entry name" value="ATP-DEPENDENT RNA HELICASE DHX37-RELATED"/>
    <property type="match status" value="1"/>
</dbReference>
<dbReference type="PROSITE" id="PS51192">
    <property type="entry name" value="HELICASE_ATP_BIND_1"/>
    <property type="match status" value="1"/>
</dbReference>
<feature type="domain" description="Helicase C-terminal" evidence="10">
    <location>
        <begin position="403"/>
        <end position="578"/>
    </location>
</feature>
<comment type="similarity">
    <text evidence="1">Belongs to the DEAD box helicase family. DEAH subfamily.</text>
</comment>
<feature type="compositionally biased region" description="Basic residues" evidence="8">
    <location>
        <begin position="84"/>
        <end position="93"/>
    </location>
</feature>
<accession>A0A7R7HYT1</accession>
<dbReference type="InterPro" id="IPR048333">
    <property type="entry name" value="HA2_WH"/>
</dbReference>
<evidence type="ECO:0000256" key="6">
    <source>
        <dbReference type="ARBA" id="ARBA00022840"/>
    </source>
</evidence>
<keyword evidence="6" id="KW-0067">ATP-binding</keyword>
<protein>
    <recommendedName>
        <fullName evidence="2">RNA helicase</fullName>
        <ecNumber evidence="2">3.6.4.13</ecNumber>
    </recommendedName>
</protein>
<dbReference type="CDD" id="cd17989">
    <property type="entry name" value="DEXHc_HrpA"/>
    <property type="match status" value="1"/>
</dbReference>
<dbReference type="Pfam" id="PF00270">
    <property type="entry name" value="DEAD"/>
    <property type="match status" value="1"/>
</dbReference>
<proteinExistence type="inferred from homology"/>
<dbReference type="InterPro" id="IPR003593">
    <property type="entry name" value="AAA+_ATPase"/>
</dbReference>
<dbReference type="InterPro" id="IPR024590">
    <property type="entry name" value="HrpA_C"/>
</dbReference>
<dbReference type="SUPFAM" id="SSF52540">
    <property type="entry name" value="P-loop containing nucleoside triphosphate hydrolases"/>
    <property type="match status" value="1"/>
</dbReference>
<dbReference type="InterPro" id="IPR011545">
    <property type="entry name" value="DEAD/DEAH_box_helicase_dom"/>
</dbReference>
<feature type="compositionally biased region" description="Pro residues" evidence="8">
    <location>
        <begin position="39"/>
        <end position="67"/>
    </location>
</feature>
<evidence type="ECO:0000259" key="9">
    <source>
        <dbReference type="PROSITE" id="PS51192"/>
    </source>
</evidence>
<keyword evidence="12" id="KW-1185">Reference proteome</keyword>
<dbReference type="GO" id="GO:0005524">
    <property type="term" value="F:ATP binding"/>
    <property type="evidence" value="ECO:0007669"/>
    <property type="project" value="UniProtKB-KW"/>
</dbReference>
<evidence type="ECO:0000313" key="12">
    <source>
        <dbReference type="Proteomes" id="UP000611640"/>
    </source>
</evidence>
<dbReference type="InterPro" id="IPR007502">
    <property type="entry name" value="Helicase-assoc_dom"/>
</dbReference>
<dbReference type="InterPro" id="IPR027417">
    <property type="entry name" value="P-loop_NTPase"/>
</dbReference>
<feature type="region of interest" description="Disordered" evidence="8">
    <location>
        <begin position="1"/>
        <end position="137"/>
    </location>
</feature>
<evidence type="ECO:0000256" key="7">
    <source>
        <dbReference type="ARBA" id="ARBA00047984"/>
    </source>
</evidence>
<evidence type="ECO:0000256" key="8">
    <source>
        <dbReference type="SAM" id="MobiDB-lite"/>
    </source>
</evidence>
<dbReference type="Proteomes" id="UP000611640">
    <property type="component" value="Chromosome"/>
</dbReference>
<dbReference type="Gene3D" id="1.20.120.1080">
    <property type="match status" value="1"/>
</dbReference>
<sequence length="1431" mass="157637">MPILVREMDTPPATHRTVPAGGDSPHSDPMSGSAAPMSPATPDPATPDPATPDPATPDPATPDPATPEPAASRNARAALPGRPGRNRGPRRRRADGDGRDGGSRSGTEGDTPRGSGRSPSAPAGGRSRRHGPDERAVRELRARVGALSVLDRYRLGRRLDQARGTVDPAELARLAEQVAAAEQRIANRRAAVPAVKYPPELPVSEHREEIAAAIRDHQVVIVAGETGSGKTTQIPKICLELGRGIHGTIGHTQPRRIAARTVAERIAEELDSPLGGAVGYQVRFTDQVGPNTLVKLMTDGILLAEIQRDRMLRRYDTIIIDEAHERSLNIDFLLGYLKRLLPRRPDLKVIITSATIETERFARHFGTDEAPAPVIEVSGRTYPVEVRYRPITAEDPDRDQVSAIGAAVDELRAEGGGDILVFLSGEREIRDAADALAKREQQRGSRPGTETLEVLPLYARLSSAEQHRVFQPHRGRRVVLATNVAETSLTVPGIRYVIDTGTARISRYSHRLKVQRLPIEPVSQASANQRMGRCGRTSDGICIRLYDEDDFASRPEYTDPEILRTNLASVLLQMAAARLGDIGDFPFIDPPDSRQVRAGVQLLEELSALGSGGELTKLGRRIAELPIDPRLARMIIEADTNDCVREVLVITAALSIQDPRERPADAQQQASQAHARFADKESDFLAYLNLWRYLRDKQKELSGNQFRKLCRAEYLNYLRVREWQDLHAQLRQVIRGMGIERNSTDAPADRVHTALLSGLLSHIGLKDTERKKQQKARGPVEYLGARGAKFAIFPGSALARKQPQFVMAAELVETSRLWARVVAGIDPSTVEALAGHLVKRTYSEPHWEKRQAAVVGYEKVTLYGVPIVPRRKVNYGRIDPEVARDLFIRHALVDGDWETHHQFFAANQRLREDVADLENRSRRRDIVVDDDTLYEFYDARIPAEVVSGRHFDAWWKKTRREQPELLTFTPDMLVTDAAGAVSAEAYPDEWHSDGLRLPLSYAFEPGTADDGVTVHVPLAVLGQVRGEQLDWQVPGLREELVTALLKGLPKQLRRSLVPVPDTARALLARISPADGPLLTAIERGLRDMLGVHVPREAWQLDALPAHLRPHYVVEDGGGDPVATGRDLGALKDQLAEQARSALTASVQGIERTGLTDWTIGELPQLYEQSVGGQHVRAYPTLHDDGDTVSVRLADTPAAQREQMWRGTRRLILLSIPSPAKYVLANLSNTSKLALSTNPDGSVAALLADCTDCAADKLIADAGGPGYDEAGFGRLRDAVRANLNPMVLGALTAVEKILAAHRRVLARVANTNNVLLVGALADIKQQLAGLVHAGFVAETGWQRLADLPRYLSAVDKRLDRLPANPQRDREQMTRVRELTAEYDDVRAQRPPSAELTAIRWMLEELRVSYFAQSLGTPYPISDRRIERALDAL</sequence>
<dbReference type="Pfam" id="PF07717">
    <property type="entry name" value="OB_NTP_bind"/>
    <property type="match status" value="1"/>
</dbReference>
<dbReference type="FunFam" id="3.40.50.300:FF:000575">
    <property type="entry name" value="ATP-dependent helicase hrpA"/>
    <property type="match status" value="1"/>
</dbReference>
<dbReference type="PROSITE" id="PS51194">
    <property type="entry name" value="HELICASE_CTER"/>
    <property type="match status" value="1"/>
</dbReference>
<dbReference type="SMART" id="SM00382">
    <property type="entry name" value="AAA"/>
    <property type="match status" value="1"/>
</dbReference>
<feature type="compositionally biased region" description="Low complexity" evidence="8">
    <location>
        <begin position="68"/>
        <end position="83"/>
    </location>
</feature>
<evidence type="ECO:0000256" key="4">
    <source>
        <dbReference type="ARBA" id="ARBA00022801"/>
    </source>
</evidence>
<dbReference type="Gene3D" id="3.40.50.300">
    <property type="entry name" value="P-loop containing nucleotide triphosphate hydrolases"/>
    <property type="match status" value="2"/>
</dbReference>
<dbReference type="KEGG" id="atl:Athai_40920"/>
<evidence type="ECO:0000256" key="5">
    <source>
        <dbReference type="ARBA" id="ARBA00022806"/>
    </source>
</evidence>
<dbReference type="FunFam" id="3.40.50.300:FF:000439">
    <property type="entry name" value="ATP-dependent RNA helicase HrpA"/>
    <property type="match status" value="1"/>
</dbReference>
<dbReference type="SMART" id="SM00490">
    <property type="entry name" value="HELICc"/>
    <property type="match status" value="1"/>
</dbReference>
<dbReference type="Pfam" id="PF11898">
    <property type="entry name" value="DUF3418"/>
    <property type="match status" value="1"/>
</dbReference>
<evidence type="ECO:0000256" key="1">
    <source>
        <dbReference type="ARBA" id="ARBA00008792"/>
    </source>
</evidence>
<keyword evidence="3" id="KW-0547">Nucleotide-binding</keyword>
<dbReference type="PANTHER" id="PTHR18934">
    <property type="entry name" value="ATP-DEPENDENT RNA HELICASE"/>
    <property type="match status" value="1"/>
</dbReference>
<comment type="catalytic activity">
    <reaction evidence="7">
        <text>ATP + H2O = ADP + phosphate + H(+)</text>
        <dbReference type="Rhea" id="RHEA:13065"/>
        <dbReference type="ChEBI" id="CHEBI:15377"/>
        <dbReference type="ChEBI" id="CHEBI:15378"/>
        <dbReference type="ChEBI" id="CHEBI:30616"/>
        <dbReference type="ChEBI" id="CHEBI:43474"/>
        <dbReference type="ChEBI" id="CHEBI:456216"/>
        <dbReference type="EC" id="3.6.4.13"/>
    </reaction>
</comment>
<dbReference type="GO" id="GO:0003724">
    <property type="term" value="F:RNA helicase activity"/>
    <property type="evidence" value="ECO:0007669"/>
    <property type="project" value="UniProtKB-EC"/>
</dbReference>
<dbReference type="InterPro" id="IPR014001">
    <property type="entry name" value="Helicase_ATP-bd"/>
</dbReference>
<dbReference type="GO" id="GO:0003723">
    <property type="term" value="F:RNA binding"/>
    <property type="evidence" value="ECO:0007669"/>
    <property type="project" value="TreeGrafter"/>
</dbReference>
<dbReference type="FunFam" id="1.20.120.1080:FF:000005">
    <property type="entry name" value="ATP-dependent helicase HrpA"/>
    <property type="match status" value="1"/>
</dbReference>
<feature type="compositionally biased region" description="Low complexity" evidence="8">
    <location>
        <begin position="112"/>
        <end position="125"/>
    </location>
</feature>